<feature type="transmembrane region" description="Helical" evidence="7">
    <location>
        <begin position="401"/>
        <end position="421"/>
    </location>
</feature>
<gene>
    <name evidence="10" type="ORF">EOI86_08865</name>
</gene>
<keyword evidence="2" id="KW-1003">Cell membrane</keyword>
<evidence type="ECO:0000256" key="2">
    <source>
        <dbReference type="ARBA" id="ARBA00022475"/>
    </source>
</evidence>
<evidence type="ECO:0000256" key="5">
    <source>
        <dbReference type="ARBA" id="ARBA00023136"/>
    </source>
</evidence>
<feature type="domain" description="ComEC/Rec2-related protein" evidence="8">
    <location>
        <begin position="235"/>
        <end position="516"/>
    </location>
</feature>
<dbReference type="Pfam" id="PF03772">
    <property type="entry name" value="Competence"/>
    <property type="match status" value="1"/>
</dbReference>
<keyword evidence="4 7" id="KW-1133">Transmembrane helix</keyword>
<name>A0A3S2ZAK4_9PROT</name>
<feature type="transmembrane region" description="Helical" evidence="7">
    <location>
        <begin position="38"/>
        <end position="56"/>
    </location>
</feature>
<feature type="transmembrane region" description="Helical" evidence="7">
    <location>
        <begin position="433"/>
        <end position="459"/>
    </location>
</feature>
<dbReference type="NCBIfam" id="TIGR00360">
    <property type="entry name" value="ComEC_N-term"/>
    <property type="match status" value="1"/>
</dbReference>
<evidence type="ECO:0000256" key="7">
    <source>
        <dbReference type="SAM" id="Phobius"/>
    </source>
</evidence>
<protein>
    <submittedName>
        <fullName evidence="10">ComEC family competence protein</fullName>
    </submittedName>
</protein>
<feature type="domain" description="DUF4131" evidence="9">
    <location>
        <begin position="36"/>
        <end position="189"/>
    </location>
</feature>
<feature type="transmembrane region" description="Helical" evidence="7">
    <location>
        <begin position="255"/>
        <end position="281"/>
    </location>
</feature>
<feature type="region of interest" description="Disordered" evidence="6">
    <location>
        <begin position="675"/>
        <end position="703"/>
    </location>
</feature>
<evidence type="ECO:0000313" key="11">
    <source>
        <dbReference type="Proteomes" id="UP000287447"/>
    </source>
</evidence>
<sequence length="703" mass="75536">MIGFRESWLKDRERWLLWTPVFLGAGAAAYLTAGQEPWPWIGGAVGLSAVIPSLFLRGRDETFAATLAAIALFALGFQLAAYRSESVAGPVLEHRTGAVEVIGILRDLENRGARARLTIAVEGIEGWFGTSVPDTVRVTIADRSVGDIAVGDRMAVRAVLRPPGRATHPHGFDFRRWAWFKQLGATGYAIGTPQVLGISEELSLQTGLHAVRRSIAARIRAAVPGEAGDVAVAVITGDRGGVSEDTLNAMRDSGLAHLLAISGLHLGLVAATIFFLVRMLCALSESLALYHPIKKWAAGAALLGSFAYLLISGGTVPTVRAFIMTGLVLLAVMFDRQAISMRLVAVAATVVLLLRPESVIGPGFQMSFAAVVALVAVYETYGKRFHGAFEGLGHAAGPVRYAAGVLLTTLIATCATLPFVWHHFGRIATLGILSNLLAVPLMAFLIMPMALIGVVAMPFGLEGPFLGIMGWGIEQVLWIARMVAAWDAAHASFPTLSGTAVATIAFGGLWLALWREHWRIFGIAFVLLGVLLFPLRQMPDILISESGRLVAVRQQNGDFSFSTTRKESFVRDSWSGSFGIENVAAGAPSWPGPAGRCDSLGCTVTRNGTIVAITWDPRSLAADCRRADVLIAGFPVRRQACTGPERVIDFFALRRGGAHSVALEQDGLRVDMVDPPGRSRPWAPDPWEDVPWAVPDQPDYWED</sequence>
<comment type="subcellular location">
    <subcellularLocation>
        <location evidence="1">Cell membrane</location>
        <topology evidence="1">Multi-pass membrane protein</topology>
    </subcellularLocation>
</comment>
<keyword evidence="5 7" id="KW-0472">Membrane</keyword>
<keyword evidence="11" id="KW-1185">Reference proteome</keyword>
<feature type="transmembrane region" description="Helical" evidence="7">
    <location>
        <begin position="518"/>
        <end position="535"/>
    </location>
</feature>
<dbReference type="PANTHER" id="PTHR30619:SF1">
    <property type="entry name" value="RECOMBINATION PROTEIN 2"/>
    <property type="match status" value="1"/>
</dbReference>
<evidence type="ECO:0000259" key="8">
    <source>
        <dbReference type="Pfam" id="PF03772"/>
    </source>
</evidence>
<proteinExistence type="predicted"/>
<dbReference type="InterPro" id="IPR052159">
    <property type="entry name" value="Competence_DNA_uptake"/>
</dbReference>
<feature type="transmembrane region" description="Helical" evidence="7">
    <location>
        <begin position="15"/>
        <end position="32"/>
    </location>
</feature>
<dbReference type="RefSeq" id="WP_127764705.1">
    <property type="nucleotide sequence ID" value="NZ_SADE01000001.1"/>
</dbReference>
<feature type="transmembrane region" description="Helical" evidence="7">
    <location>
        <begin position="491"/>
        <end position="512"/>
    </location>
</feature>
<keyword evidence="3 7" id="KW-0812">Transmembrane</keyword>
<evidence type="ECO:0000259" key="9">
    <source>
        <dbReference type="Pfam" id="PF13567"/>
    </source>
</evidence>
<comment type="caution">
    <text evidence="10">The sequence shown here is derived from an EMBL/GenBank/DDBJ whole genome shotgun (WGS) entry which is preliminary data.</text>
</comment>
<evidence type="ECO:0000313" key="10">
    <source>
        <dbReference type="EMBL" id="RVU39334.1"/>
    </source>
</evidence>
<dbReference type="Proteomes" id="UP000287447">
    <property type="component" value="Unassembled WGS sequence"/>
</dbReference>
<dbReference type="EMBL" id="SADE01000001">
    <property type="protein sequence ID" value="RVU39334.1"/>
    <property type="molecule type" value="Genomic_DNA"/>
</dbReference>
<dbReference type="PANTHER" id="PTHR30619">
    <property type="entry name" value="DNA INTERNALIZATION/COMPETENCE PROTEIN COMEC/REC2"/>
    <property type="match status" value="1"/>
</dbReference>
<evidence type="ECO:0000256" key="4">
    <source>
        <dbReference type="ARBA" id="ARBA00022989"/>
    </source>
</evidence>
<reference evidence="11" key="1">
    <citation type="submission" date="2019-01" db="EMBL/GenBank/DDBJ databases">
        <title>Gri0909 isolated from a small marine red alga.</title>
        <authorList>
            <person name="Kim J."/>
            <person name="Jeong S.E."/>
            <person name="Jeon C.O."/>
        </authorList>
    </citation>
    <scope>NUCLEOTIDE SEQUENCE [LARGE SCALE GENOMIC DNA]</scope>
    <source>
        <strain evidence="11">Gri0909</strain>
    </source>
</reference>
<feature type="transmembrane region" description="Helical" evidence="7">
    <location>
        <begin position="363"/>
        <end position="381"/>
    </location>
</feature>
<accession>A0A3S2ZAK4</accession>
<dbReference type="Pfam" id="PF13567">
    <property type="entry name" value="DUF4131"/>
    <property type="match status" value="1"/>
</dbReference>
<evidence type="ECO:0000256" key="6">
    <source>
        <dbReference type="SAM" id="MobiDB-lite"/>
    </source>
</evidence>
<evidence type="ECO:0000256" key="1">
    <source>
        <dbReference type="ARBA" id="ARBA00004651"/>
    </source>
</evidence>
<dbReference type="GO" id="GO:0005886">
    <property type="term" value="C:plasma membrane"/>
    <property type="evidence" value="ECO:0007669"/>
    <property type="project" value="UniProtKB-SubCell"/>
</dbReference>
<dbReference type="AlphaFoldDB" id="A0A3S2ZAK4"/>
<feature type="transmembrane region" description="Helical" evidence="7">
    <location>
        <begin position="63"/>
        <end position="82"/>
    </location>
</feature>
<dbReference type="InterPro" id="IPR025405">
    <property type="entry name" value="DUF4131"/>
</dbReference>
<dbReference type="OrthoDB" id="9790149at2"/>
<evidence type="ECO:0000256" key="3">
    <source>
        <dbReference type="ARBA" id="ARBA00022692"/>
    </source>
</evidence>
<organism evidence="10 11">
    <name type="scientific">Hwanghaeella grinnelliae</name>
    <dbReference type="NCBI Taxonomy" id="2500179"/>
    <lineage>
        <taxon>Bacteria</taxon>
        <taxon>Pseudomonadati</taxon>
        <taxon>Pseudomonadota</taxon>
        <taxon>Alphaproteobacteria</taxon>
        <taxon>Rhodospirillales</taxon>
        <taxon>Rhodospirillaceae</taxon>
        <taxon>Hwanghaeella</taxon>
    </lineage>
</organism>
<dbReference type="InterPro" id="IPR004477">
    <property type="entry name" value="ComEC_N"/>
</dbReference>